<dbReference type="Pfam" id="PF00685">
    <property type="entry name" value="Sulfotransfer_1"/>
    <property type="match status" value="1"/>
</dbReference>
<dbReference type="Gene3D" id="3.40.50.300">
    <property type="entry name" value="P-loop containing nucleotide triphosphate hydrolases"/>
    <property type="match status" value="1"/>
</dbReference>
<evidence type="ECO:0000313" key="5">
    <source>
        <dbReference type="Proteomes" id="UP001356704"/>
    </source>
</evidence>
<keyword evidence="2" id="KW-0325">Glycoprotein</keyword>
<dbReference type="SUPFAM" id="SSF52540">
    <property type="entry name" value="P-loop containing nucleoside triphosphate hydrolases"/>
    <property type="match status" value="1"/>
</dbReference>
<evidence type="ECO:0000256" key="1">
    <source>
        <dbReference type="ARBA" id="ARBA00022679"/>
    </source>
</evidence>
<evidence type="ECO:0000256" key="2">
    <source>
        <dbReference type="ARBA" id="ARBA00023180"/>
    </source>
</evidence>
<gene>
    <name evidence="4" type="ORF">V1468_01025</name>
</gene>
<keyword evidence="1" id="KW-0808">Transferase</keyword>
<protein>
    <submittedName>
        <fullName evidence="4">Sulfotransferase domain-containing protein</fullName>
    </submittedName>
</protein>
<evidence type="ECO:0000259" key="3">
    <source>
        <dbReference type="Pfam" id="PF00685"/>
    </source>
</evidence>
<dbReference type="InterPro" id="IPR027417">
    <property type="entry name" value="P-loop_NTPase"/>
</dbReference>
<organism evidence="4 5">
    <name type="scientific">Winogradskyella poriferorum</name>
    <dbReference type="NCBI Taxonomy" id="307627"/>
    <lineage>
        <taxon>Bacteria</taxon>
        <taxon>Pseudomonadati</taxon>
        <taxon>Bacteroidota</taxon>
        <taxon>Flavobacteriia</taxon>
        <taxon>Flavobacteriales</taxon>
        <taxon>Flavobacteriaceae</taxon>
        <taxon>Winogradskyella</taxon>
    </lineage>
</organism>
<dbReference type="RefSeq" id="WP_331808405.1">
    <property type="nucleotide sequence ID" value="NZ_JAZHOU010000001.1"/>
</dbReference>
<proteinExistence type="predicted"/>
<name>A0ABU7W331_9FLAO</name>
<reference evidence="4 5" key="1">
    <citation type="submission" date="2024-02" db="EMBL/GenBank/DDBJ databases">
        <title>Winogradskyella poriferorum JCM 12885.</title>
        <authorList>
            <person name="Zhang D.-F."/>
            <person name="Fu Z.-Y."/>
        </authorList>
    </citation>
    <scope>NUCLEOTIDE SEQUENCE [LARGE SCALE GENOMIC DNA]</scope>
    <source>
        <strain evidence="4 5">JCM 12885</strain>
    </source>
</reference>
<keyword evidence="5" id="KW-1185">Reference proteome</keyword>
<dbReference type="EMBL" id="JAZHOU010000001">
    <property type="protein sequence ID" value="MEF3077571.1"/>
    <property type="molecule type" value="Genomic_DNA"/>
</dbReference>
<dbReference type="InterPro" id="IPR037359">
    <property type="entry name" value="NST/OST"/>
</dbReference>
<sequence length="294" mass="34806">MVKKINTFLIGAQKAGTTSLYDWLGQHPQVYAPEELKDYHFFTNENFFKKGTKHLESFYKKGDTDIALHGAVNYMYFHHKACERIQDYNKDIKIIICLRNPIKRATSAYNYFKRTLREENTFEQAIEAELKGELNTFEQQSNNTYLQHGYYAKQIQPFINMFRKENCHFVLFEELIDKQKQQNVMKEVCDFLGVDNSFQFKYVHLNASAQPKSKFYNYVMRKSGLTKILKPLLPLRYRKRLGKALEQKNIGDKKIETTISQSTQKFLEQKFRHQVIETATLTGKDLEQLWGFRN</sequence>
<dbReference type="PANTHER" id="PTHR10605">
    <property type="entry name" value="HEPARAN SULFATE SULFOTRANSFERASE"/>
    <property type="match status" value="1"/>
</dbReference>
<accession>A0ABU7W331</accession>
<evidence type="ECO:0000313" key="4">
    <source>
        <dbReference type="EMBL" id="MEF3077571.1"/>
    </source>
</evidence>
<dbReference type="PANTHER" id="PTHR10605:SF56">
    <property type="entry name" value="BIFUNCTIONAL HEPARAN SULFATE N-DEACETYLASE_N-SULFOTRANSFERASE"/>
    <property type="match status" value="1"/>
</dbReference>
<feature type="domain" description="Sulfotransferase" evidence="3">
    <location>
        <begin position="6"/>
        <end position="197"/>
    </location>
</feature>
<comment type="caution">
    <text evidence="4">The sequence shown here is derived from an EMBL/GenBank/DDBJ whole genome shotgun (WGS) entry which is preliminary data.</text>
</comment>
<dbReference type="InterPro" id="IPR000863">
    <property type="entry name" value="Sulfotransferase_dom"/>
</dbReference>
<dbReference type="Proteomes" id="UP001356704">
    <property type="component" value="Unassembled WGS sequence"/>
</dbReference>